<proteinExistence type="inferred from homology"/>
<dbReference type="InterPro" id="IPR011042">
    <property type="entry name" value="6-blade_b-propeller_TolB-like"/>
</dbReference>
<keyword evidence="15" id="KW-0862">Zinc</keyword>
<keyword evidence="9" id="KW-0963">Cytoplasm</keyword>
<dbReference type="InterPro" id="IPR013658">
    <property type="entry name" value="SGL"/>
</dbReference>
<feature type="binding site" evidence="15">
    <location>
        <position position="118"/>
    </location>
    <ligand>
        <name>substrate</name>
    </ligand>
</feature>
<keyword evidence="11" id="KW-0378">Hydrolase</keyword>
<feature type="domain" description="SMP-30/Gluconolactonase/LRE-like region" evidence="16">
    <location>
        <begin position="13"/>
        <end position="256"/>
    </location>
</feature>
<evidence type="ECO:0000256" key="10">
    <source>
        <dbReference type="ARBA" id="ARBA00022723"/>
    </source>
</evidence>
<dbReference type="AlphaFoldDB" id="A0A929KZQ2"/>
<feature type="binding site" evidence="15">
    <location>
        <position position="196"/>
    </location>
    <ligand>
        <name>a divalent metal cation</name>
        <dbReference type="ChEBI" id="CHEBI:60240"/>
    </ligand>
</feature>
<keyword evidence="18" id="KW-1185">Reference proteome</keyword>
<comment type="cofactor">
    <cofactor evidence="15">
        <name>Zn(2+)</name>
        <dbReference type="ChEBI" id="CHEBI:29105"/>
    </cofactor>
    <text evidence="15">Binds 1 divalent metal cation per subunit.</text>
</comment>
<evidence type="ECO:0000256" key="3">
    <source>
        <dbReference type="ARBA" id="ARBA00001936"/>
    </source>
</evidence>
<evidence type="ECO:0000256" key="7">
    <source>
        <dbReference type="ARBA" id="ARBA00013227"/>
    </source>
</evidence>
<evidence type="ECO:0000259" key="16">
    <source>
        <dbReference type="Pfam" id="PF08450"/>
    </source>
</evidence>
<comment type="cofactor">
    <cofactor evidence="2">
        <name>Ca(2+)</name>
        <dbReference type="ChEBI" id="CHEBI:29108"/>
    </cofactor>
</comment>
<feature type="binding site" evidence="15">
    <location>
        <position position="146"/>
    </location>
    <ligand>
        <name>a divalent metal cation</name>
        <dbReference type="ChEBI" id="CHEBI:60240"/>
    </ligand>
</feature>
<reference evidence="17" key="1">
    <citation type="submission" date="2020-10" db="EMBL/GenBank/DDBJ databases">
        <title>Mucilaginibacter mali sp. nov., isolated from rhizosphere soil of apple orchard.</title>
        <authorList>
            <person name="Lee J.-S."/>
            <person name="Kim H.S."/>
            <person name="Kim J.-S."/>
        </authorList>
    </citation>
    <scope>NUCLEOTIDE SEQUENCE</scope>
    <source>
        <strain evidence="17">KCTC 22746</strain>
    </source>
</reference>
<dbReference type="Pfam" id="PF08450">
    <property type="entry name" value="SGL"/>
    <property type="match status" value="1"/>
</dbReference>
<comment type="caution">
    <text evidence="17">The sequence shown here is derived from an EMBL/GenBank/DDBJ whole genome shotgun (WGS) entry which is preliminary data.</text>
</comment>
<evidence type="ECO:0000256" key="6">
    <source>
        <dbReference type="ARBA" id="ARBA00008853"/>
    </source>
</evidence>
<evidence type="ECO:0000256" key="13">
    <source>
        <dbReference type="ARBA" id="ARBA00032464"/>
    </source>
</evidence>
<accession>A0A929KZQ2</accession>
<evidence type="ECO:0000256" key="8">
    <source>
        <dbReference type="ARBA" id="ARBA00016808"/>
    </source>
</evidence>
<protein>
    <recommendedName>
        <fullName evidence="8">Regucalcin</fullName>
        <ecNumber evidence="7">3.1.1.17</ecNumber>
    </recommendedName>
    <alternativeName>
        <fullName evidence="13">Gluconolactonase</fullName>
    </alternativeName>
</protein>
<comment type="catalytic activity">
    <reaction evidence="1">
        <text>D-glucono-1,5-lactone + H2O = D-gluconate + H(+)</text>
        <dbReference type="Rhea" id="RHEA:10440"/>
        <dbReference type="ChEBI" id="CHEBI:15377"/>
        <dbReference type="ChEBI" id="CHEBI:15378"/>
        <dbReference type="ChEBI" id="CHEBI:16217"/>
        <dbReference type="ChEBI" id="CHEBI:18391"/>
        <dbReference type="EC" id="3.1.1.17"/>
    </reaction>
</comment>
<evidence type="ECO:0000313" key="18">
    <source>
        <dbReference type="Proteomes" id="UP000622475"/>
    </source>
</evidence>
<dbReference type="EMBL" id="JADFFL010000001">
    <property type="protein sequence ID" value="MBE9660631.1"/>
    <property type="molecule type" value="Genomic_DNA"/>
</dbReference>
<feature type="binding site" evidence="15">
    <location>
        <position position="98"/>
    </location>
    <ligand>
        <name>substrate</name>
    </ligand>
</feature>
<dbReference type="InterPro" id="IPR008367">
    <property type="entry name" value="Regucalcin"/>
</dbReference>
<dbReference type="EC" id="3.1.1.17" evidence="7"/>
<dbReference type="SUPFAM" id="SSF63829">
    <property type="entry name" value="Calcium-dependent phosphotriesterase"/>
    <property type="match status" value="1"/>
</dbReference>
<evidence type="ECO:0000256" key="9">
    <source>
        <dbReference type="ARBA" id="ARBA00022490"/>
    </source>
</evidence>
<evidence type="ECO:0000256" key="5">
    <source>
        <dbReference type="ARBA" id="ARBA00004496"/>
    </source>
</evidence>
<evidence type="ECO:0000313" key="17">
    <source>
        <dbReference type="EMBL" id="MBE9660631.1"/>
    </source>
</evidence>
<dbReference type="PANTHER" id="PTHR10907:SF47">
    <property type="entry name" value="REGUCALCIN"/>
    <property type="match status" value="1"/>
</dbReference>
<keyword evidence="10 15" id="KW-0479">Metal-binding</keyword>
<name>A0A929KZQ2_9SPHI</name>
<feature type="active site" description="Proton donor/acceptor" evidence="14">
    <location>
        <position position="196"/>
    </location>
</feature>
<dbReference type="GO" id="GO:0005737">
    <property type="term" value="C:cytoplasm"/>
    <property type="evidence" value="ECO:0007669"/>
    <property type="project" value="UniProtKB-SubCell"/>
</dbReference>
<dbReference type="PRINTS" id="PR01791">
    <property type="entry name" value="REGUCALCIN"/>
</dbReference>
<dbReference type="RefSeq" id="WP_194109826.1">
    <property type="nucleotide sequence ID" value="NZ_JADFFL010000001.1"/>
</dbReference>
<dbReference type="InterPro" id="IPR005511">
    <property type="entry name" value="SMP-30"/>
</dbReference>
<evidence type="ECO:0000256" key="15">
    <source>
        <dbReference type="PIRSR" id="PIRSR605511-2"/>
    </source>
</evidence>
<dbReference type="GO" id="GO:0004341">
    <property type="term" value="F:gluconolactonase activity"/>
    <property type="evidence" value="ECO:0007669"/>
    <property type="project" value="UniProtKB-EC"/>
</dbReference>
<dbReference type="PRINTS" id="PR01790">
    <property type="entry name" value="SMP30FAMILY"/>
</dbReference>
<gene>
    <name evidence="17" type="ORF">IRJ16_01940</name>
</gene>
<comment type="cofactor">
    <cofactor evidence="3">
        <name>Mn(2+)</name>
        <dbReference type="ChEBI" id="CHEBI:29035"/>
    </cofactor>
</comment>
<dbReference type="GO" id="GO:0005509">
    <property type="term" value="F:calcium ion binding"/>
    <property type="evidence" value="ECO:0007669"/>
    <property type="project" value="InterPro"/>
</dbReference>
<evidence type="ECO:0000256" key="4">
    <source>
        <dbReference type="ARBA" id="ARBA00001946"/>
    </source>
</evidence>
<comment type="similarity">
    <text evidence="6">Belongs to the SMP-30/CGR1 family.</text>
</comment>
<dbReference type="Gene3D" id="2.120.10.30">
    <property type="entry name" value="TolB, C-terminal domain"/>
    <property type="match status" value="1"/>
</dbReference>
<dbReference type="PANTHER" id="PTHR10907">
    <property type="entry name" value="REGUCALCIN"/>
    <property type="match status" value="1"/>
</dbReference>
<evidence type="ECO:0000256" key="12">
    <source>
        <dbReference type="ARBA" id="ARBA00022837"/>
    </source>
</evidence>
<evidence type="ECO:0000256" key="14">
    <source>
        <dbReference type="PIRSR" id="PIRSR605511-1"/>
    </source>
</evidence>
<evidence type="ECO:0000256" key="11">
    <source>
        <dbReference type="ARBA" id="ARBA00022801"/>
    </source>
</evidence>
<dbReference type="Proteomes" id="UP000622475">
    <property type="component" value="Unassembled WGS sequence"/>
</dbReference>
<feature type="binding site" evidence="15">
    <location>
        <position position="100"/>
    </location>
    <ligand>
        <name>substrate</name>
    </ligand>
</feature>
<organism evidence="17 18">
    <name type="scientific">Mucilaginibacter myungsuensis</name>
    <dbReference type="NCBI Taxonomy" id="649104"/>
    <lineage>
        <taxon>Bacteria</taxon>
        <taxon>Pseudomonadati</taxon>
        <taxon>Bacteroidota</taxon>
        <taxon>Sphingobacteriia</taxon>
        <taxon>Sphingobacteriales</taxon>
        <taxon>Sphingobacteriaceae</taxon>
        <taxon>Mucilaginibacter</taxon>
    </lineage>
</organism>
<feature type="binding site" evidence="15">
    <location>
        <position position="15"/>
    </location>
    <ligand>
        <name>a divalent metal cation</name>
        <dbReference type="ChEBI" id="CHEBI:60240"/>
    </ligand>
</feature>
<dbReference type="GO" id="GO:0019853">
    <property type="term" value="P:L-ascorbic acid biosynthetic process"/>
    <property type="evidence" value="ECO:0007669"/>
    <property type="project" value="TreeGrafter"/>
</dbReference>
<evidence type="ECO:0000256" key="2">
    <source>
        <dbReference type="ARBA" id="ARBA00001913"/>
    </source>
</evidence>
<comment type="cofactor">
    <cofactor evidence="4">
        <name>Mg(2+)</name>
        <dbReference type="ChEBI" id="CHEBI:18420"/>
    </cofactor>
</comment>
<keyword evidence="12" id="KW-0106">Calcium</keyword>
<comment type="subcellular location">
    <subcellularLocation>
        <location evidence="5">Cytoplasm</location>
    </subcellularLocation>
</comment>
<sequence>MLVEVVVPHICTLGEGPVWDKERKVILWIDIHKGDIYEYSTPDKRLRTISVGEMIGTIAVCADGRLIAALANGFAFIDRATGDIERIADPESDLPGNRFNDGKCDPAGRFWAGTMALDEKEGAGNLYMLGKDLRLQLKLSDVTISNGIAWSADDKVMYYIDTPTKQVVAFDFDVADGTISNERVVVKLPDGDGYPDGMTIDAEDKLWIAHWDGWQVSRWDPLTGEKLLSVSMPAANITSCTFGGDDLQDLYITSASVGLSKEQLQRQPLAGSLLVIRNCGYQGRAAELFGQYSQTLS</sequence>
<evidence type="ECO:0000256" key="1">
    <source>
        <dbReference type="ARBA" id="ARBA00001589"/>
    </source>
</evidence>
<dbReference type="GO" id="GO:0030234">
    <property type="term" value="F:enzyme regulator activity"/>
    <property type="evidence" value="ECO:0007669"/>
    <property type="project" value="InterPro"/>
</dbReference>